<dbReference type="InterPro" id="IPR025164">
    <property type="entry name" value="Toastrack_DUF4097"/>
</dbReference>
<evidence type="ECO:0000313" key="3">
    <source>
        <dbReference type="EMBL" id="ODV55621.1"/>
    </source>
</evidence>
<feature type="domain" description="DUF4097" evidence="2">
    <location>
        <begin position="58"/>
        <end position="250"/>
    </location>
</feature>
<proteinExistence type="predicted"/>
<protein>
    <recommendedName>
        <fullName evidence="2">DUF4097 domain-containing protein</fullName>
    </recommendedName>
</protein>
<keyword evidence="1" id="KW-0472">Membrane</keyword>
<keyword evidence="1" id="KW-0812">Transmembrane</keyword>
<evidence type="ECO:0000259" key="2">
    <source>
        <dbReference type="Pfam" id="PF13349"/>
    </source>
</evidence>
<dbReference type="AlphaFoldDB" id="A0A1E4R5B0"/>
<keyword evidence="1" id="KW-1133">Transmembrane helix</keyword>
<evidence type="ECO:0000256" key="1">
    <source>
        <dbReference type="SAM" id="Phobius"/>
    </source>
</evidence>
<gene>
    <name evidence="3" type="ORF">BG258_06750</name>
</gene>
<dbReference type="OrthoDB" id="2728854at2"/>
<dbReference type="EMBL" id="MECQ01000001">
    <property type="protein sequence ID" value="ODV55621.1"/>
    <property type="molecule type" value="Genomic_DNA"/>
</dbReference>
<evidence type="ECO:0000313" key="4">
    <source>
        <dbReference type="Proteomes" id="UP000094784"/>
    </source>
</evidence>
<name>A0A1E4R5B0_9BACI</name>
<reference evidence="3 4" key="1">
    <citation type="submission" date="2016-09" db="EMBL/GenBank/DDBJ databases">
        <title>Draft genome sequence of the soil isolate, Lysinibacillus fusiformis M5, a potential hypoxanthine producer.</title>
        <authorList>
            <person name="Gallegos-Monterrosa R."/>
            <person name="Maroti G."/>
            <person name="Balint B."/>
            <person name="Kovacs A.T."/>
        </authorList>
    </citation>
    <scope>NUCLEOTIDE SEQUENCE [LARGE SCALE GENOMIC DNA]</scope>
    <source>
        <strain evidence="3 4">M5</strain>
    </source>
</reference>
<organism evidence="3 4">
    <name type="scientific">Lysinibacillus fusiformis</name>
    <dbReference type="NCBI Taxonomy" id="28031"/>
    <lineage>
        <taxon>Bacteria</taxon>
        <taxon>Bacillati</taxon>
        <taxon>Bacillota</taxon>
        <taxon>Bacilli</taxon>
        <taxon>Bacillales</taxon>
        <taxon>Bacillaceae</taxon>
        <taxon>Lysinibacillus</taxon>
    </lineage>
</organism>
<sequence length="278" mass="30595">MASKNSLIAMTIIALGILLALVGYFSGGRWFIIKDEDGIHVPGSNKLVSESYNLDKFTSINIANDYGDITIVATEDQYKLETNVLKQQDVSYRVENGTLQIETKAKKKNGFEFGFSSFSSPSIKIYVPANTNLKTIVIDSEFGDTTLRGLHYQQLNLMQNYGDITFNNITGENTEITQDFGDLTFKQYSSNGVNIESEHGDIHIAGILNGTSTITSSFGDATLHLQNKQSDLGYEVKTSFGDITVNGKEENGKVTQLYKSDDQLNVSLSHGDVNVSLK</sequence>
<dbReference type="Pfam" id="PF13349">
    <property type="entry name" value="DUF4097"/>
    <property type="match status" value="1"/>
</dbReference>
<comment type="caution">
    <text evidence="3">The sequence shown here is derived from an EMBL/GenBank/DDBJ whole genome shotgun (WGS) entry which is preliminary data.</text>
</comment>
<dbReference type="RefSeq" id="WP_069480686.1">
    <property type="nucleotide sequence ID" value="NZ_JACUVP010000001.1"/>
</dbReference>
<dbReference type="Proteomes" id="UP000094784">
    <property type="component" value="Unassembled WGS sequence"/>
</dbReference>
<dbReference type="Gene3D" id="2.160.20.120">
    <property type="match status" value="1"/>
</dbReference>
<accession>A0A1E4R5B0</accession>
<feature type="transmembrane region" description="Helical" evidence="1">
    <location>
        <begin position="6"/>
        <end position="25"/>
    </location>
</feature>